<evidence type="ECO:0000256" key="4">
    <source>
        <dbReference type="ARBA" id="ARBA00022475"/>
    </source>
</evidence>
<dbReference type="InterPro" id="IPR002549">
    <property type="entry name" value="AI-2E-like"/>
</dbReference>
<feature type="transmembrane region" description="Helical" evidence="8">
    <location>
        <begin position="138"/>
        <end position="159"/>
    </location>
</feature>
<feature type="transmembrane region" description="Helical" evidence="8">
    <location>
        <begin position="222"/>
        <end position="251"/>
    </location>
</feature>
<gene>
    <name evidence="9" type="ORF">SPSIL_040950</name>
</gene>
<feature type="transmembrane region" description="Helical" evidence="8">
    <location>
        <begin position="12"/>
        <end position="45"/>
    </location>
</feature>
<keyword evidence="4" id="KW-1003">Cell membrane</keyword>
<dbReference type="Pfam" id="PF01594">
    <property type="entry name" value="AI-2E_transport"/>
    <property type="match status" value="1"/>
</dbReference>
<dbReference type="Proteomes" id="UP000216752">
    <property type="component" value="Chromosome"/>
</dbReference>
<accession>A0ABZ3IQQ3</accession>
<feature type="transmembrane region" description="Helical" evidence="8">
    <location>
        <begin position="57"/>
        <end position="79"/>
    </location>
</feature>
<keyword evidence="7 8" id="KW-0472">Membrane</keyword>
<evidence type="ECO:0000256" key="5">
    <source>
        <dbReference type="ARBA" id="ARBA00022692"/>
    </source>
</evidence>
<evidence type="ECO:0000256" key="7">
    <source>
        <dbReference type="ARBA" id="ARBA00023136"/>
    </source>
</evidence>
<comment type="similarity">
    <text evidence="2">Belongs to the autoinducer-2 exporter (AI-2E) (TC 2.A.86) family.</text>
</comment>
<organism evidence="9 10">
    <name type="scientific">Sporomusa silvacetica DSM 10669</name>
    <dbReference type="NCBI Taxonomy" id="1123289"/>
    <lineage>
        <taxon>Bacteria</taxon>
        <taxon>Bacillati</taxon>
        <taxon>Bacillota</taxon>
        <taxon>Negativicutes</taxon>
        <taxon>Selenomonadales</taxon>
        <taxon>Sporomusaceae</taxon>
        <taxon>Sporomusa</taxon>
    </lineage>
</organism>
<dbReference type="PANTHER" id="PTHR21716:SF53">
    <property type="entry name" value="PERMEASE PERM-RELATED"/>
    <property type="match status" value="1"/>
</dbReference>
<sequence>MITIRSSTWVLIMLFVSIVGIFSLARILAIVLFVCTLLSILLYPMVDKLSQRIARGSAAVAVLFGFIIIAIAAISWIAANVAPGFTKLVHELPTLVREIRNLPNIVSIPAEAADYVNDALHDAANIAIGIVKSSAGSFLQAVSGVIELIVIPVITFYFLKDGAKLINYFTRYLDSNESLRVLGILNEIKTVLGRYIQGQMVVSFISGIAVCAYFWIMGLPYMLVFAAISGVAELAPVVGPTVAAILASLLAYSYSPALAAKTLIFYIILLKVNHNLVYPALIGKATKLHPVAIVSGVLFFGHLFGVLGMILAVPVLAVIKIIFEHYVSTNGTAI</sequence>
<proteinExistence type="inferred from homology"/>
<feature type="transmembrane region" description="Helical" evidence="8">
    <location>
        <begin position="263"/>
        <end position="281"/>
    </location>
</feature>
<evidence type="ECO:0000256" key="8">
    <source>
        <dbReference type="SAM" id="Phobius"/>
    </source>
</evidence>
<keyword evidence="6 8" id="KW-1133">Transmembrane helix</keyword>
<dbReference type="RefSeq" id="WP_169717598.1">
    <property type="nucleotide sequence ID" value="NZ_CP155573.1"/>
</dbReference>
<evidence type="ECO:0000256" key="3">
    <source>
        <dbReference type="ARBA" id="ARBA00022448"/>
    </source>
</evidence>
<reference evidence="9" key="1">
    <citation type="submission" date="2024-05" db="EMBL/GenBank/DDBJ databases">
        <title>Isolation and characterization of Sporomusa carbonis sp. nov., a carboxydotrophic hydrogenogen in the genus of Sporomusa isolated from a charcoal burning pile.</title>
        <authorList>
            <person name="Boeer T."/>
            <person name="Rosenbaum F."/>
            <person name="Eysell L."/>
            <person name="Mueller V."/>
            <person name="Daniel R."/>
            <person name="Poehlein A."/>
        </authorList>
    </citation>
    <scope>NUCLEOTIDE SEQUENCE [LARGE SCALE GENOMIC DNA]</scope>
    <source>
        <strain evidence="9">DSM 10669</strain>
    </source>
</reference>
<keyword evidence="5 8" id="KW-0812">Transmembrane</keyword>
<evidence type="ECO:0000313" key="9">
    <source>
        <dbReference type="EMBL" id="XFO67876.1"/>
    </source>
</evidence>
<dbReference type="PANTHER" id="PTHR21716">
    <property type="entry name" value="TRANSMEMBRANE PROTEIN"/>
    <property type="match status" value="1"/>
</dbReference>
<evidence type="ECO:0000256" key="1">
    <source>
        <dbReference type="ARBA" id="ARBA00004651"/>
    </source>
</evidence>
<evidence type="ECO:0000313" key="10">
    <source>
        <dbReference type="Proteomes" id="UP000216752"/>
    </source>
</evidence>
<evidence type="ECO:0000256" key="6">
    <source>
        <dbReference type="ARBA" id="ARBA00022989"/>
    </source>
</evidence>
<keyword evidence="3" id="KW-0813">Transport</keyword>
<evidence type="ECO:0000256" key="2">
    <source>
        <dbReference type="ARBA" id="ARBA00009773"/>
    </source>
</evidence>
<dbReference type="EMBL" id="CP155573">
    <property type="protein sequence ID" value="XFO67876.1"/>
    <property type="molecule type" value="Genomic_DNA"/>
</dbReference>
<keyword evidence="10" id="KW-1185">Reference proteome</keyword>
<feature type="transmembrane region" description="Helical" evidence="8">
    <location>
        <begin position="195"/>
        <end position="216"/>
    </location>
</feature>
<protein>
    <submittedName>
        <fullName evidence="9">Transport protein</fullName>
    </submittedName>
</protein>
<comment type="subcellular location">
    <subcellularLocation>
        <location evidence="1">Cell membrane</location>
        <topology evidence="1">Multi-pass membrane protein</topology>
    </subcellularLocation>
</comment>
<name>A0ABZ3IQQ3_9FIRM</name>
<feature type="transmembrane region" description="Helical" evidence="8">
    <location>
        <begin position="293"/>
        <end position="319"/>
    </location>
</feature>